<sequence>MKARRRLVQCPPKAVRSNRGARAAAFGLVTACMTAMGAASPNAAEKCMPAAGRIASVEGSVEVSIDAGSIWRPAVLNELVCVGALVRVGANSRALVALANESILRLNEHTVLRMMPPVKTETWLVALVRGVIQFFSRQPRGLQVSTPYVNASVEGTEFLVQVDSDRTAVSVFEGVVAMTNDQGQIKLTSGESGQAEPAQAPARTILARPRDAVQWAIHYPDVLDGLADRSGRSAGSLPPAVQEAIALFHRGDISGALARLTPAAGETVAADEAALRAVYRAAILLSVGRVTDARTALDAARTEAPKDDGLADALAAIISVSQNDRAAALTEARRATEAGPRQAAPQIALSYALQASFELEAARDALLKAVAVEPDNALAWARLAELWLALGNVREARRAADRAEALSPDVERVQTVRGFAALAEIRTRAARAAFERAITLDPASPLPRFGLGLAKIRDGALEDGRADIEVAVGLDSERSLLRSYLGKAYYEERRETLAGRQYNIAKDMDPADPTPWFYSALLKQSENRPVEALSDLENSIRLNDNRAVYRSRALLDSDRASRQAGLARIYNDLGFSQLGQNEASRSLALDPASASAHRFLADTYAGVQRREIARVSELLQAQLLQDININPVQPSMGDKRLNITAPAGPTRPGLNEFNSLFERNQVRLDVTGEVGNHSTYGNEAVVSGIYDQFSLSAGQLHYSTDGFRRNADITHNVYNVFGQAALSPEVNVQGEFRRRSTREGNLRITFDPEVYFADDNRDFNETMGRFGLRVSPSASTDIIASVIGDDQRENGLGYRIDGRIWQSEAEILTRGQSWNAIAGAGGYRQDENAKVDGFPGRFDLDADQASVYAYGNVELPTDFVWTVGLAYDDFEQANLHHQKVSPKLGLQVGLNDWLDLRLAVFHTLKPALLADRTIQPTQVAGFNQFYDDTEGTTAWVYGVGLDARVASALHVGFEYTHRSIDEQIYDLTTERLNGDSREEDTGRVYAYWTPHRFWALSAEVVYDVYDAGQGANSIVLNQVDTLSAPVSVRFFHPSGFFSTLTTTPVYQDSNGNFDDEEGSDTFVLVDAAIGYRFPKRRGQVSFEVTNLFNSGIKYQDDTYRTFGNESTVSPYSPERAFIGRLTLNF</sequence>
<dbReference type="AlphaFoldDB" id="A0A380TED2"/>
<dbReference type="PROSITE" id="PS50005">
    <property type="entry name" value="TPR"/>
    <property type="match status" value="1"/>
</dbReference>
<dbReference type="InterPro" id="IPR019734">
    <property type="entry name" value="TPR_rpt"/>
</dbReference>
<gene>
    <name evidence="2" type="ORF">DF3PB_3320002</name>
</gene>
<dbReference type="SUPFAM" id="SSF48452">
    <property type="entry name" value="TPR-like"/>
    <property type="match status" value="2"/>
</dbReference>
<dbReference type="PANTHER" id="PTHR12558">
    <property type="entry name" value="CELL DIVISION CYCLE 16,23,27"/>
    <property type="match status" value="1"/>
</dbReference>
<dbReference type="Pfam" id="PF14559">
    <property type="entry name" value="TPR_19"/>
    <property type="match status" value="1"/>
</dbReference>
<evidence type="ECO:0000259" key="1">
    <source>
        <dbReference type="Pfam" id="PF04773"/>
    </source>
</evidence>
<evidence type="ECO:0000313" key="2">
    <source>
        <dbReference type="EMBL" id="SUS06822.1"/>
    </source>
</evidence>
<protein>
    <submittedName>
        <fullName evidence="2">TonB-dependent receptor</fullName>
    </submittedName>
</protein>
<dbReference type="PANTHER" id="PTHR12558:SF13">
    <property type="entry name" value="CELL DIVISION CYCLE PROTEIN 27 HOMOLOG"/>
    <property type="match status" value="1"/>
</dbReference>
<organism evidence="2">
    <name type="scientific">metagenome</name>
    <dbReference type="NCBI Taxonomy" id="256318"/>
    <lineage>
        <taxon>unclassified sequences</taxon>
        <taxon>metagenomes</taxon>
    </lineage>
</organism>
<dbReference type="SUPFAM" id="SSF56935">
    <property type="entry name" value="Porins"/>
    <property type="match status" value="1"/>
</dbReference>
<feature type="domain" description="FecR protein" evidence="1">
    <location>
        <begin position="86"/>
        <end position="176"/>
    </location>
</feature>
<dbReference type="InterPro" id="IPR006860">
    <property type="entry name" value="FecR"/>
</dbReference>
<proteinExistence type="predicted"/>
<dbReference type="SMART" id="SM00028">
    <property type="entry name" value="TPR"/>
    <property type="match status" value="6"/>
</dbReference>
<accession>A0A380TED2</accession>
<dbReference type="Gene3D" id="2.60.120.1440">
    <property type="match status" value="1"/>
</dbReference>
<dbReference type="Pfam" id="PF04773">
    <property type="entry name" value="FecR"/>
    <property type="match status" value="1"/>
</dbReference>
<dbReference type="EMBL" id="UIDG01000260">
    <property type="protein sequence ID" value="SUS06822.1"/>
    <property type="molecule type" value="Genomic_DNA"/>
</dbReference>
<dbReference type="Gene3D" id="1.25.40.10">
    <property type="entry name" value="Tetratricopeptide repeat domain"/>
    <property type="match status" value="2"/>
</dbReference>
<keyword evidence="2" id="KW-0675">Receptor</keyword>
<dbReference type="InterPro" id="IPR011990">
    <property type="entry name" value="TPR-like_helical_dom_sf"/>
</dbReference>
<name>A0A380TED2_9ZZZZ</name>
<reference evidence="2" key="1">
    <citation type="submission" date="2018-07" db="EMBL/GenBank/DDBJ databases">
        <authorList>
            <person name="Quirk P.G."/>
            <person name="Krulwich T.A."/>
        </authorList>
    </citation>
    <scope>NUCLEOTIDE SEQUENCE</scope>
</reference>